<proteinExistence type="inferred from homology"/>
<evidence type="ECO:0000259" key="20">
    <source>
        <dbReference type="Pfam" id="PF08543"/>
    </source>
</evidence>
<dbReference type="AlphaFoldDB" id="A0AAW4MYD1"/>
<dbReference type="EMBL" id="JAHOEF010000005">
    <property type="protein sequence ID" value="MBV3381898.1"/>
    <property type="molecule type" value="Genomic_DNA"/>
</dbReference>
<keyword evidence="13" id="KW-0511">Multifunctional enzyme</keyword>
<dbReference type="CDD" id="cd00564">
    <property type="entry name" value="TMP_TenI"/>
    <property type="match status" value="1"/>
</dbReference>
<reference evidence="21 24" key="1">
    <citation type="submission" date="2021-06" db="EMBL/GenBank/DDBJ databases">
        <title>Collection of gut derived symbiotic bacterial strains cultured from healthy donors.</title>
        <authorList>
            <person name="Lin H."/>
            <person name="Littmann E."/>
            <person name="Pamer E.G."/>
        </authorList>
    </citation>
    <scope>NUCLEOTIDE SEQUENCE</scope>
    <source>
        <strain evidence="22 24">MSK.21.70</strain>
        <strain evidence="21">MSK.21.82</strain>
    </source>
</reference>
<feature type="binding site" evidence="18">
    <location>
        <position position="140"/>
    </location>
    <ligand>
        <name>4-amino-2-methyl-5-(diphosphooxymethyl)pyrimidine</name>
        <dbReference type="ChEBI" id="CHEBI:57841"/>
    </ligand>
</feature>
<comment type="catalytic activity">
    <reaction evidence="16 18">
        <text>2-(2-carboxy-4-methylthiazol-5-yl)ethyl phosphate + 4-amino-2-methyl-5-(diphosphooxymethyl)pyrimidine + 2 H(+) = thiamine phosphate + CO2 + diphosphate</text>
        <dbReference type="Rhea" id="RHEA:47848"/>
        <dbReference type="ChEBI" id="CHEBI:15378"/>
        <dbReference type="ChEBI" id="CHEBI:16526"/>
        <dbReference type="ChEBI" id="CHEBI:33019"/>
        <dbReference type="ChEBI" id="CHEBI:37575"/>
        <dbReference type="ChEBI" id="CHEBI:57841"/>
        <dbReference type="ChEBI" id="CHEBI:62890"/>
        <dbReference type="EC" id="2.5.1.3"/>
    </reaction>
</comment>
<evidence type="ECO:0000256" key="18">
    <source>
        <dbReference type="HAMAP-Rule" id="MF_00097"/>
    </source>
</evidence>
<keyword evidence="6 18" id="KW-0808">Transferase</keyword>
<comment type="caution">
    <text evidence="21">The sequence shown here is derived from an EMBL/GenBank/DDBJ whole genome shotgun (WGS) entry which is preliminary data.</text>
</comment>
<evidence type="ECO:0000256" key="13">
    <source>
        <dbReference type="ARBA" id="ARBA00023268"/>
    </source>
</evidence>
<dbReference type="FunFam" id="3.40.1190.20:FF:000003">
    <property type="entry name" value="Phosphomethylpyrimidine kinase ThiD"/>
    <property type="match status" value="1"/>
</dbReference>
<dbReference type="GO" id="GO:0004789">
    <property type="term" value="F:thiamine-phosphate diphosphorylase activity"/>
    <property type="evidence" value="ECO:0007669"/>
    <property type="project" value="UniProtKB-UniRule"/>
</dbReference>
<comment type="similarity">
    <text evidence="5">Belongs to the ThiD family.</text>
</comment>
<feature type="binding site" evidence="18">
    <location>
        <position position="167"/>
    </location>
    <ligand>
        <name>2-[(2R,5Z)-2-carboxy-4-methylthiazol-5(2H)-ylidene]ethyl phosphate</name>
        <dbReference type="ChEBI" id="CHEBI:62899"/>
    </ligand>
</feature>
<dbReference type="GO" id="GO:0000287">
    <property type="term" value="F:magnesium ion binding"/>
    <property type="evidence" value="ECO:0007669"/>
    <property type="project" value="UniProtKB-UniRule"/>
</dbReference>
<comment type="catalytic activity">
    <reaction evidence="15 18">
        <text>4-methyl-5-(2-phosphooxyethyl)-thiazole + 4-amino-2-methyl-5-(diphosphooxymethyl)pyrimidine + H(+) = thiamine phosphate + diphosphate</text>
        <dbReference type="Rhea" id="RHEA:22328"/>
        <dbReference type="ChEBI" id="CHEBI:15378"/>
        <dbReference type="ChEBI" id="CHEBI:33019"/>
        <dbReference type="ChEBI" id="CHEBI:37575"/>
        <dbReference type="ChEBI" id="CHEBI:57841"/>
        <dbReference type="ChEBI" id="CHEBI:58296"/>
        <dbReference type="EC" id="2.5.1.3"/>
    </reaction>
</comment>
<dbReference type="InterPro" id="IPR004399">
    <property type="entry name" value="HMP/HMP-P_kinase_dom"/>
</dbReference>
<evidence type="ECO:0000256" key="2">
    <source>
        <dbReference type="ARBA" id="ARBA00000565"/>
    </source>
</evidence>
<evidence type="ECO:0000256" key="12">
    <source>
        <dbReference type="ARBA" id="ARBA00022977"/>
    </source>
</evidence>
<sequence length="472" mass="51352">MKFNNDMLRLYAVTDRHWTGEKTLYEQVRDVLMGGATCLQLREKDLDEASFYEEAKNIKELCRLFDVPFIINDNVMLAKEIDADGVHVGQDDMACVKAREILGPDKIIGVSAHTIEEARIAKEQGADYLGVGAIFPTSSKDDAEVLGIERLKEMTDTVDLPMVAIGGISYDNCLLLKDTGIDGIAVISALFGQKNIKQATIDLKKRVDALYETMHTCLTIAGSDSSGGAGIQADLKTMLANKVFGMSAITALTAQNTTGVTDIMNVTPEFLESQIRAVFDDIYPEAVKIGMVSSKTLIHTIVEMLKHYDAKHIVVDPVMVATSGAKLISDEAISTLKEELLSIAEVITPNIPETEVLTDMEVKTVEDMEIAAKKIYDTYHCAVLVKGGHQLNDANDYLYNGEKGTWFKGHRIDNSNTHGTGCTLSSAIASNLAKGYTLEESVRHAKAYLSGAIGAMLDLGQGSGPMDHGYNI</sequence>
<keyword evidence="24" id="KW-1185">Reference proteome</keyword>
<feature type="binding site" evidence="18">
    <location>
        <position position="72"/>
    </location>
    <ligand>
        <name>4-amino-2-methyl-5-(diphosphooxymethyl)pyrimidine</name>
        <dbReference type="ChEBI" id="CHEBI:57841"/>
    </ligand>
</feature>
<dbReference type="Proteomes" id="UP001196408">
    <property type="component" value="Unassembled WGS sequence"/>
</dbReference>
<evidence type="ECO:0000256" key="14">
    <source>
        <dbReference type="ARBA" id="ARBA00037917"/>
    </source>
</evidence>
<keyword evidence="8" id="KW-0547">Nucleotide-binding</keyword>
<dbReference type="FunFam" id="3.20.20.70:FF:000096">
    <property type="entry name" value="Thiamine-phosphate synthase"/>
    <property type="match status" value="1"/>
</dbReference>
<feature type="binding site" evidence="18">
    <location>
        <begin position="40"/>
        <end position="44"/>
    </location>
    <ligand>
        <name>4-amino-2-methyl-5-(diphosphooxymethyl)pyrimidine</name>
        <dbReference type="ChEBI" id="CHEBI:57841"/>
    </ligand>
</feature>
<dbReference type="HAMAP" id="MF_00097">
    <property type="entry name" value="TMP_synthase"/>
    <property type="match status" value="1"/>
</dbReference>
<feature type="binding site" evidence="18">
    <location>
        <position position="73"/>
    </location>
    <ligand>
        <name>Mg(2+)</name>
        <dbReference type="ChEBI" id="CHEBI:18420"/>
    </ligand>
</feature>
<comment type="catalytic activity">
    <reaction evidence="2">
        <text>4-amino-2-methyl-5-(phosphooxymethyl)pyrimidine + ATP = 4-amino-2-methyl-5-(diphosphooxymethyl)pyrimidine + ADP</text>
        <dbReference type="Rhea" id="RHEA:19893"/>
        <dbReference type="ChEBI" id="CHEBI:30616"/>
        <dbReference type="ChEBI" id="CHEBI:57841"/>
        <dbReference type="ChEBI" id="CHEBI:58354"/>
        <dbReference type="ChEBI" id="CHEBI:456216"/>
        <dbReference type="EC" id="2.7.4.7"/>
    </reaction>
</comment>
<evidence type="ECO:0000259" key="19">
    <source>
        <dbReference type="Pfam" id="PF02581"/>
    </source>
</evidence>
<feature type="binding site" evidence="18">
    <location>
        <begin position="137"/>
        <end position="139"/>
    </location>
    <ligand>
        <name>2-[(2R,5Z)-2-carboxy-4-methylthiazol-5(2H)-ylidene]ethyl phosphate</name>
        <dbReference type="ChEBI" id="CHEBI:62899"/>
    </ligand>
</feature>
<feature type="binding site" evidence="18">
    <location>
        <begin position="187"/>
        <end position="188"/>
    </location>
    <ligand>
        <name>2-[(2R,5Z)-2-carboxy-4-methylthiazol-5(2H)-ylidene]ethyl phosphate</name>
        <dbReference type="ChEBI" id="CHEBI:62899"/>
    </ligand>
</feature>
<accession>A0AAW4MYD1</accession>
<dbReference type="GO" id="GO:0008902">
    <property type="term" value="F:hydroxymethylpyrimidine kinase activity"/>
    <property type="evidence" value="ECO:0007669"/>
    <property type="project" value="UniProtKB-EC"/>
</dbReference>
<evidence type="ECO:0000313" key="22">
    <source>
        <dbReference type="EMBL" id="MBV3391923.1"/>
    </source>
</evidence>
<feature type="binding site" evidence="18">
    <location>
        <position position="111"/>
    </location>
    <ligand>
        <name>4-amino-2-methyl-5-(diphosphooxymethyl)pyrimidine</name>
        <dbReference type="ChEBI" id="CHEBI:57841"/>
    </ligand>
</feature>
<dbReference type="GO" id="GO:0005829">
    <property type="term" value="C:cytosol"/>
    <property type="evidence" value="ECO:0007669"/>
    <property type="project" value="TreeGrafter"/>
</dbReference>
<dbReference type="GO" id="GO:0009228">
    <property type="term" value="P:thiamine biosynthetic process"/>
    <property type="evidence" value="ECO:0007669"/>
    <property type="project" value="UniProtKB-KW"/>
</dbReference>
<dbReference type="InterPro" id="IPR013749">
    <property type="entry name" value="PM/HMP-P_kinase-1"/>
</dbReference>
<dbReference type="EMBL" id="JAHOEL010000005">
    <property type="protein sequence ID" value="MBV3391923.1"/>
    <property type="molecule type" value="Genomic_DNA"/>
</dbReference>
<dbReference type="InterPro" id="IPR034291">
    <property type="entry name" value="TMP_synthase"/>
</dbReference>
<evidence type="ECO:0000256" key="17">
    <source>
        <dbReference type="ARBA" id="ARBA00047883"/>
    </source>
</evidence>
<name>A0AAW4MYD1_9FIRM</name>
<evidence type="ECO:0000256" key="4">
    <source>
        <dbReference type="ARBA" id="ARBA00005165"/>
    </source>
</evidence>
<evidence type="ECO:0000256" key="6">
    <source>
        <dbReference type="ARBA" id="ARBA00022679"/>
    </source>
</evidence>
<dbReference type="EC" id="2.5.1.3" evidence="18"/>
<dbReference type="GO" id="GO:0009229">
    <property type="term" value="P:thiamine diphosphate biosynthetic process"/>
    <property type="evidence" value="ECO:0007669"/>
    <property type="project" value="UniProtKB-UniRule"/>
</dbReference>
<evidence type="ECO:0000256" key="8">
    <source>
        <dbReference type="ARBA" id="ARBA00022741"/>
    </source>
</evidence>
<dbReference type="CDD" id="cd01169">
    <property type="entry name" value="HMPP_kinase"/>
    <property type="match status" value="1"/>
</dbReference>
<evidence type="ECO:0000313" key="24">
    <source>
        <dbReference type="Proteomes" id="UP001197492"/>
    </source>
</evidence>
<dbReference type="GO" id="GO:0008972">
    <property type="term" value="F:phosphomethylpyrimidine kinase activity"/>
    <property type="evidence" value="ECO:0007669"/>
    <property type="project" value="UniProtKB-EC"/>
</dbReference>
<dbReference type="Pfam" id="PF02581">
    <property type="entry name" value="TMP-TENI"/>
    <property type="match status" value="1"/>
</dbReference>
<dbReference type="Pfam" id="PF08543">
    <property type="entry name" value="Phos_pyr_kin"/>
    <property type="match status" value="1"/>
</dbReference>
<comment type="similarity">
    <text evidence="18">Belongs to the thiamine-phosphate synthase family.</text>
</comment>
<dbReference type="InterPro" id="IPR022998">
    <property type="entry name" value="ThiamineP_synth_TenI"/>
</dbReference>
<evidence type="ECO:0000256" key="10">
    <source>
        <dbReference type="ARBA" id="ARBA00022840"/>
    </source>
</evidence>
<evidence type="ECO:0000256" key="1">
    <source>
        <dbReference type="ARBA" id="ARBA00000151"/>
    </source>
</evidence>
<comment type="pathway">
    <text evidence="14">Cofactor biosynthesis; thiamine diphosphate biosynthesis; 4-amino-2-methyl-5-diphosphomethylpyrimidine from 5-amino-1-(5-phospho-D-ribosyl)imidazole: step 2/3.</text>
</comment>
<keyword evidence="7 18" id="KW-0479">Metal-binding</keyword>
<comment type="function">
    <text evidence="18">Condenses 4-methyl-5-(beta-hydroxyethyl)thiazole monophosphate (THZ-P) and 2-methyl-4-amino-5-hydroxymethyl pyrimidine pyrophosphate (HMP-PP) to form thiamine monophosphate (TMP).</text>
</comment>
<dbReference type="GO" id="GO:0005524">
    <property type="term" value="F:ATP binding"/>
    <property type="evidence" value="ECO:0007669"/>
    <property type="project" value="UniProtKB-KW"/>
</dbReference>
<evidence type="ECO:0000313" key="23">
    <source>
        <dbReference type="Proteomes" id="UP001196408"/>
    </source>
</evidence>
<dbReference type="PANTHER" id="PTHR20858:SF17">
    <property type="entry name" value="HYDROXYMETHYLPYRIMIDINE_PHOSPHOMETHYLPYRIMIDINE KINASE THI20-RELATED"/>
    <property type="match status" value="1"/>
</dbReference>
<evidence type="ECO:0000256" key="16">
    <source>
        <dbReference type="ARBA" id="ARBA00047851"/>
    </source>
</evidence>
<comment type="catalytic activity">
    <reaction evidence="17 18">
        <text>2-[(2R,5Z)-2-carboxy-4-methylthiazol-5(2H)-ylidene]ethyl phosphate + 4-amino-2-methyl-5-(diphosphooxymethyl)pyrimidine + 2 H(+) = thiamine phosphate + CO2 + diphosphate</text>
        <dbReference type="Rhea" id="RHEA:47844"/>
        <dbReference type="ChEBI" id="CHEBI:15378"/>
        <dbReference type="ChEBI" id="CHEBI:16526"/>
        <dbReference type="ChEBI" id="CHEBI:33019"/>
        <dbReference type="ChEBI" id="CHEBI:37575"/>
        <dbReference type="ChEBI" id="CHEBI:57841"/>
        <dbReference type="ChEBI" id="CHEBI:62899"/>
        <dbReference type="EC" id="2.5.1.3"/>
    </reaction>
</comment>
<feature type="binding site" evidence="18">
    <location>
        <position position="92"/>
    </location>
    <ligand>
        <name>Mg(2+)</name>
        <dbReference type="ChEBI" id="CHEBI:18420"/>
    </ligand>
</feature>
<evidence type="ECO:0000256" key="15">
    <source>
        <dbReference type="ARBA" id="ARBA00047334"/>
    </source>
</evidence>
<evidence type="ECO:0000256" key="5">
    <source>
        <dbReference type="ARBA" id="ARBA00009879"/>
    </source>
</evidence>
<feature type="domain" description="Pyridoxamine kinase/Phosphomethylpyrimidine kinase" evidence="20">
    <location>
        <begin position="224"/>
        <end position="467"/>
    </location>
</feature>
<protein>
    <recommendedName>
        <fullName evidence="18">Thiamine-phosphate synthase</fullName>
        <shortName evidence="18">TP synthase</shortName>
        <shortName evidence="18">TPS</shortName>
        <ecNumber evidence="18">2.5.1.3</ecNumber>
    </recommendedName>
    <alternativeName>
        <fullName evidence="18">Thiamine-phosphate pyrophosphorylase</fullName>
        <shortName evidence="18">TMP pyrophosphorylase</shortName>
        <shortName evidence="18">TMP-PPase</shortName>
    </alternativeName>
</protein>
<evidence type="ECO:0000313" key="21">
    <source>
        <dbReference type="EMBL" id="MBV3381898.1"/>
    </source>
</evidence>
<organism evidence="21 23">
    <name type="scientific">Catenibacterium mitsuokai</name>
    <dbReference type="NCBI Taxonomy" id="100886"/>
    <lineage>
        <taxon>Bacteria</taxon>
        <taxon>Bacillati</taxon>
        <taxon>Bacillota</taxon>
        <taxon>Erysipelotrichia</taxon>
        <taxon>Erysipelotrichales</taxon>
        <taxon>Coprobacillaceae</taxon>
        <taxon>Catenibacterium</taxon>
    </lineage>
</organism>
<evidence type="ECO:0000256" key="3">
    <source>
        <dbReference type="ARBA" id="ARBA00004769"/>
    </source>
</evidence>
<dbReference type="NCBIfam" id="TIGR00097">
    <property type="entry name" value="HMP-P_kinase"/>
    <property type="match status" value="1"/>
</dbReference>
<comment type="cofactor">
    <cofactor evidence="18">
        <name>Mg(2+)</name>
        <dbReference type="ChEBI" id="CHEBI:18420"/>
    </cofactor>
    <text evidence="18">Binds 1 Mg(2+) ion per subunit.</text>
</comment>
<comment type="pathway">
    <text evidence="4 18">Cofactor biosynthesis; thiamine diphosphate biosynthesis; thiamine phosphate from 4-amino-2-methyl-5-diphosphomethylpyrimidine and 4-methyl-5-(2-phosphoethyl)-thiazole: step 1/1.</text>
</comment>
<feature type="domain" description="Thiamine phosphate synthase/TenI" evidence="19">
    <location>
        <begin position="10"/>
        <end position="190"/>
    </location>
</feature>
<keyword evidence="9 21" id="KW-0418">Kinase</keyword>
<dbReference type="RefSeq" id="WP_217746977.1">
    <property type="nucleotide sequence ID" value="NZ_JAHOEB010000005.1"/>
</dbReference>
<comment type="pathway">
    <text evidence="3">Cofactor biosynthesis; thiamine diphosphate biosynthesis; 4-amino-2-methyl-5-diphosphomethylpyrimidine from 5-amino-1-(5-phospho-D-ribosyl)imidazole: step 3/3.</text>
</comment>
<gene>
    <name evidence="21" type="primary">thiD</name>
    <name evidence="18" type="synonym">thiE</name>
    <name evidence="21" type="ORF">KSV97_01395</name>
    <name evidence="22" type="ORF">KSW06_01410</name>
</gene>
<evidence type="ECO:0000256" key="11">
    <source>
        <dbReference type="ARBA" id="ARBA00022842"/>
    </source>
</evidence>
<dbReference type="Proteomes" id="UP001197492">
    <property type="component" value="Unassembled WGS sequence"/>
</dbReference>
<keyword evidence="12 18" id="KW-0784">Thiamine biosynthesis</keyword>
<keyword evidence="10" id="KW-0067">ATP-binding</keyword>
<evidence type="ECO:0000256" key="7">
    <source>
        <dbReference type="ARBA" id="ARBA00022723"/>
    </source>
</evidence>
<comment type="catalytic activity">
    <reaction evidence="1">
        <text>4-amino-5-hydroxymethyl-2-methylpyrimidine + ATP = 4-amino-2-methyl-5-(phosphooxymethyl)pyrimidine + ADP + H(+)</text>
        <dbReference type="Rhea" id="RHEA:23096"/>
        <dbReference type="ChEBI" id="CHEBI:15378"/>
        <dbReference type="ChEBI" id="CHEBI:16892"/>
        <dbReference type="ChEBI" id="CHEBI:30616"/>
        <dbReference type="ChEBI" id="CHEBI:58354"/>
        <dbReference type="ChEBI" id="CHEBI:456216"/>
        <dbReference type="EC" id="2.7.1.49"/>
    </reaction>
</comment>
<dbReference type="NCBIfam" id="TIGR00693">
    <property type="entry name" value="thiE"/>
    <property type="match status" value="1"/>
</dbReference>
<keyword evidence="11 18" id="KW-0460">Magnesium</keyword>
<evidence type="ECO:0000256" key="9">
    <source>
        <dbReference type="ARBA" id="ARBA00022777"/>
    </source>
</evidence>
<dbReference type="PANTHER" id="PTHR20858">
    <property type="entry name" value="PHOSPHOMETHYLPYRIMIDINE KINASE"/>
    <property type="match status" value="1"/>
</dbReference>